<evidence type="ECO:0000313" key="2">
    <source>
        <dbReference type="Proteomes" id="UP000272706"/>
    </source>
</evidence>
<evidence type="ECO:0000313" key="1">
    <source>
        <dbReference type="EMBL" id="RJT30820.1"/>
    </source>
</evidence>
<keyword evidence="2" id="KW-1185">Reference proteome</keyword>
<dbReference type="Proteomes" id="UP000272706">
    <property type="component" value="Unassembled WGS sequence"/>
</dbReference>
<dbReference type="OrthoDB" id="8374464at2"/>
<accession>A0A3A5K8Y4</accession>
<gene>
    <name evidence="1" type="ORF">D3227_29930</name>
</gene>
<dbReference type="EMBL" id="QZWZ01000034">
    <property type="protein sequence ID" value="RJT30820.1"/>
    <property type="molecule type" value="Genomic_DNA"/>
</dbReference>
<dbReference type="AlphaFoldDB" id="A0A3A5K8Y4"/>
<dbReference type="RefSeq" id="WP_120017816.1">
    <property type="nucleotide sequence ID" value="NZ_QZWZ01000034.1"/>
</dbReference>
<organism evidence="1 2">
    <name type="scientific">Mesorhizobium waimense</name>
    <dbReference type="NCBI Taxonomy" id="1300307"/>
    <lineage>
        <taxon>Bacteria</taxon>
        <taxon>Pseudomonadati</taxon>
        <taxon>Pseudomonadota</taxon>
        <taxon>Alphaproteobacteria</taxon>
        <taxon>Hyphomicrobiales</taxon>
        <taxon>Phyllobacteriaceae</taxon>
        <taxon>Mesorhizobium</taxon>
    </lineage>
</organism>
<protein>
    <submittedName>
        <fullName evidence="1">Uncharacterized protein</fullName>
    </submittedName>
</protein>
<reference evidence="1 2" key="1">
    <citation type="submission" date="2018-09" db="EMBL/GenBank/DDBJ databases">
        <title>Mesorhizobium carmichaelinearum sp. nov. isolated from Carmichaelinea spp. root nodules in New Zealand.</title>
        <authorList>
            <person name="De Meyer S.E."/>
        </authorList>
    </citation>
    <scope>NUCLEOTIDE SEQUENCE [LARGE SCALE GENOMIC DNA]</scope>
    <source>
        <strain evidence="1 2">ICMP19557</strain>
    </source>
</reference>
<name>A0A3A5K8Y4_9HYPH</name>
<proteinExistence type="predicted"/>
<comment type="caution">
    <text evidence="1">The sequence shown here is derived from an EMBL/GenBank/DDBJ whole genome shotgun (WGS) entry which is preliminary data.</text>
</comment>
<sequence length="289" mass="31918">MHHRVIDFLEKRYQSQPGRLKYFSELWDAHRSAGLANKHFAMELTSGDGAKFAQRVWEMLLARHLAACGHNITSRPEGQPDFRFEHGGRAIWVEATSPEPGPDLPRGLPFTGSIVPHSQRLLRWTAALAAKSKKGVEYRRKNVVKPDDAYVIAIDGGQLGWHPLTHGASQMLPYVAEASLAIGPLAFRVDEETGRFLGTMVTVMPATFNHNNASVPTAVFFDPNYSHISALIGCVPPEVAVPKLPVQIVYNPLADVTLAPGLFGNAAEEWTAKVVARGADWQDWDIIRI</sequence>